<keyword evidence="1" id="KW-0328">Glycosyltransferase</keyword>
<dbReference type="EMBL" id="BART01010365">
    <property type="protein sequence ID" value="GAG88297.1"/>
    <property type="molecule type" value="Genomic_DNA"/>
</dbReference>
<evidence type="ECO:0008006" key="4">
    <source>
        <dbReference type="Google" id="ProtNLM"/>
    </source>
</evidence>
<dbReference type="GO" id="GO:0005975">
    <property type="term" value="P:carbohydrate metabolic process"/>
    <property type="evidence" value="ECO:0007669"/>
    <property type="project" value="InterPro"/>
</dbReference>
<evidence type="ECO:0000256" key="2">
    <source>
        <dbReference type="ARBA" id="ARBA00022679"/>
    </source>
</evidence>
<dbReference type="GO" id="GO:0008107">
    <property type="term" value="F:galactoside 2-alpha-L-fucosyltransferase activity"/>
    <property type="evidence" value="ECO:0007669"/>
    <property type="project" value="InterPro"/>
</dbReference>
<proteinExistence type="predicted"/>
<feature type="non-terminal residue" evidence="3">
    <location>
        <position position="1"/>
    </location>
</feature>
<sequence length="72" mass="8566">FIGDRFVFIDEIDYISLYVMSKMKHHIIANSSFSWWGAWLSEYDNKIVIAPEVWVNTREDTSDVIPNNWIKI</sequence>
<name>X1C4L0_9ZZZZ</name>
<dbReference type="InterPro" id="IPR002516">
    <property type="entry name" value="Glyco_trans_11"/>
</dbReference>
<dbReference type="GO" id="GO:0016020">
    <property type="term" value="C:membrane"/>
    <property type="evidence" value="ECO:0007669"/>
    <property type="project" value="InterPro"/>
</dbReference>
<evidence type="ECO:0000256" key="1">
    <source>
        <dbReference type="ARBA" id="ARBA00022676"/>
    </source>
</evidence>
<gene>
    <name evidence="3" type="ORF">S01H4_22576</name>
</gene>
<organism evidence="3">
    <name type="scientific">marine sediment metagenome</name>
    <dbReference type="NCBI Taxonomy" id="412755"/>
    <lineage>
        <taxon>unclassified sequences</taxon>
        <taxon>metagenomes</taxon>
        <taxon>ecological metagenomes</taxon>
    </lineage>
</organism>
<comment type="caution">
    <text evidence="3">The sequence shown here is derived from an EMBL/GenBank/DDBJ whole genome shotgun (WGS) entry which is preliminary data.</text>
</comment>
<dbReference type="Pfam" id="PF01531">
    <property type="entry name" value="Glyco_transf_11"/>
    <property type="match status" value="1"/>
</dbReference>
<keyword evidence="2" id="KW-0808">Transferase</keyword>
<dbReference type="AlphaFoldDB" id="X1C4L0"/>
<reference evidence="3" key="1">
    <citation type="journal article" date="2014" name="Front. Microbiol.">
        <title>High frequency of phylogenetically diverse reductive dehalogenase-homologous genes in deep subseafloor sedimentary metagenomes.</title>
        <authorList>
            <person name="Kawai M."/>
            <person name="Futagami T."/>
            <person name="Toyoda A."/>
            <person name="Takaki Y."/>
            <person name="Nishi S."/>
            <person name="Hori S."/>
            <person name="Arai W."/>
            <person name="Tsubouchi T."/>
            <person name="Morono Y."/>
            <person name="Uchiyama I."/>
            <person name="Ito T."/>
            <person name="Fujiyama A."/>
            <person name="Inagaki F."/>
            <person name="Takami H."/>
        </authorList>
    </citation>
    <scope>NUCLEOTIDE SEQUENCE</scope>
    <source>
        <strain evidence="3">Expedition CK06-06</strain>
    </source>
</reference>
<accession>X1C4L0</accession>
<protein>
    <recommendedName>
        <fullName evidence="4">Glycosyl transferase family 11</fullName>
    </recommendedName>
</protein>
<evidence type="ECO:0000313" key="3">
    <source>
        <dbReference type="EMBL" id="GAG88297.1"/>
    </source>
</evidence>